<name>A0ACC2IJI3_9PLEO</name>
<evidence type="ECO:0000313" key="2">
    <source>
        <dbReference type="Proteomes" id="UP001153331"/>
    </source>
</evidence>
<accession>A0ACC2IJI3</accession>
<gene>
    <name evidence="1" type="ORF">OPT61_g2999</name>
</gene>
<protein>
    <submittedName>
        <fullName evidence="1">Uncharacterized protein</fullName>
    </submittedName>
</protein>
<keyword evidence="2" id="KW-1185">Reference proteome</keyword>
<dbReference type="Proteomes" id="UP001153331">
    <property type="component" value="Unassembled WGS sequence"/>
</dbReference>
<dbReference type="EMBL" id="JAPHNI010000146">
    <property type="protein sequence ID" value="KAJ8115327.1"/>
    <property type="molecule type" value="Genomic_DNA"/>
</dbReference>
<comment type="caution">
    <text evidence="1">The sequence shown here is derived from an EMBL/GenBank/DDBJ whole genome shotgun (WGS) entry which is preliminary data.</text>
</comment>
<reference evidence="1" key="1">
    <citation type="submission" date="2022-11" db="EMBL/GenBank/DDBJ databases">
        <title>Genome Sequence of Boeremia exigua.</title>
        <authorList>
            <person name="Buettner E."/>
        </authorList>
    </citation>
    <scope>NUCLEOTIDE SEQUENCE</scope>
    <source>
        <strain evidence="1">CU02</strain>
    </source>
</reference>
<proteinExistence type="predicted"/>
<sequence>MPSQPARPSQPAWPSRLIISKRTTTKADVGVENDDTESDEHNGVEPGGPDDIDSDYDLDIMPARDEESEMDQDEPTKRIQMTGDARRRCLMATWDTTLAPGLAVVIAPVSLPVCAMLPAPSSCGPPQHHLNRLHDTVHLNRTTTASIRPLTCIVAGMHTTARAFLVLTIPESLYEEIRSRSMTLTSDTATQLAIKYLVDNDPVLLAQATQVAALLQVDGTPSEATISRARQLLVESDARLEERVRAISVLLADCATTTQAVKRESSDTDTPKAGSTLRLK</sequence>
<organism evidence="1 2">
    <name type="scientific">Boeremia exigua</name>
    <dbReference type="NCBI Taxonomy" id="749465"/>
    <lineage>
        <taxon>Eukaryota</taxon>
        <taxon>Fungi</taxon>
        <taxon>Dikarya</taxon>
        <taxon>Ascomycota</taxon>
        <taxon>Pezizomycotina</taxon>
        <taxon>Dothideomycetes</taxon>
        <taxon>Pleosporomycetidae</taxon>
        <taxon>Pleosporales</taxon>
        <taxon>Pleosporineae</taxon>
        <taxon>Didymellaceae</taxon>
        <taxon>Boeremia</taxon>
    </lineage>
</organism>
<evidence type="ECO:0000313" key="1">
    <source>
        <dbReference type="EMBL" id="KAJ8115327.1"/>
    </source>
</evidence>